<evidence type="ECO:0000313" key="2">
    <source>
        <dbReference type="EMBL" id="KOF98492.1"/>
    </source>
</evidence>
<sequence>MRLRRTFFSPPHLIFPSQFILKTCTCIYIYFRPFFTDHNENFIYFNYIQVNCLR</sequence>
<dbReference type="AlphaFoldDB" id="A0A0L8IAM2"/>
<feature type="transmembrane region" description="Helical" evidence="1">
    <location>
        <begin position="12"/>
        <end position="31"/>
    </location>
</feature>
<name>A0A0L8IAM2_OCTBM</name>
<dbReference type="EMBL" id="KQ416136">
    <property type="protein sequence ID" value="KOF98492.1"/>
    <property type="molecule type" value="Genomic_DNA"/>
</dbReference>
<accession>A0A0L8IAM2</accession>
<reference evidence="2" key="1">
    <citation type="submission" date="2015-07" db="EMBL/GenBank/DDBJ databases">
        <title>MeaNS - Measles Nucleotide Surveillance Program.</title>
        <authorList>
            <person name="Tran T."/>
            <person name="Druce J."/>
        </authorList>
    </citation>
    <scope>NUCLEOTIDE SEQUENCE</scope>
    <source>
        <strain evidence="2">UCB-OBI-ISO-001</strain>
        <tissue evidence="2">Gonad</tissue>
    </source>
</reference>
<keyword evidence="1" id="KW-0812">Transmembrane</keyword>
<evidence type="ECO:0000256" key="1">
    <source>
        <dbReference type="SAM" id="Phobius"/>
    </source>
</evidence>
<organism evidence="2">
    <name type="scientific">Octopus bimaculoides</name>
    <name type="common">California two-spotted octopus</name>
    <dbReference type="NCBI Taxonomy" id="37653"/>
    <lineage>
        <taxon>Eukaryota</taxon>
        <taxon>Metazoa</taxon>
        <taxon>Spiralia</taxon>
        <taxon>Lophotrochozoa</taxon>
        <taxon>Mollusca</taxon>
        <taxon>Cephalopoda</taxon>
        <taxon>Coleoidea</taxon>
        <taxon>Octopodiformes</taxon>
        <taxon>Octopoda</taxon>
        <taxon>Incirrata</taxon>
        <taxon>Octopodidae</taxon>
        <taxon>Octopus</taxon>
    </lineage>
</organism>
<protein>
    <submittedName>
        <fullName evidence="2">Uncharacterized protein</fullName>
    </submittedName>
</protein>
<gene>
    <name evidence="2" type="ORF">OCBIM_22025027mg</name>
</gene>
<keyword evidence="1" id="KW-0472">Membrane</keyword>
<keyword evidence="1" id="KW-1133">Transmembrane helix</keyword>
<proteinExistence type="predicted"/>